<evidence type="ECO:0000313" key="2">
    <source>
        <dbReference type="Proteomes" id="UP001055811"/>
    </source>
</evidence>
<accession>A0ACB8YUC9</accession>
<proteinExistence type="predicted"/>
<reference evidence="2" key="1">
    <citation type="journal article" date="2022" name="Mol. Ecol. Resour.">
        <title>The genomes of chicory, endive, great burdock and yacon provide insights into Asteraceae palaeo-polyploidization history and plant inulin production.</title>
        <authorList>
            <person name="Fan W."/>
            <person name="Wang S."/>
            <person name="Wang H."/>
            <person name="Wang A."/>
            <person name="Jiang F."/>
            <person name="Liu H."/>
            <person name="Zhao H."/>
            <person name="Xu D."/>
            <person name="Zhang Y."/>
        </authorList>
    </citation>
    <scope>NUCLEOTIDE SEQUENCE [LARGE SCALE GENOMIC DNA]</scope>
    <source>
        <strain evidence="2">cv. Punajuju</strain>
    </source>
</reference>
<protein>
    <submittedName>
        <fullName evidence="1">Uncharacterized protein</fullName>
    </submittedName>
</protein>
<evidence type="ECO:0000313" key="1">
    <source>
        <dbReference type="EMBL" id="KAI3688846.1"/>
    </source>
</evidence>
<name>A0ACB8YUC9_CICIN</name>
<dbReference type="EMBL" id="CM042017">
    <property type="protein sequence ID" value="KAI3688846.1"/>
    <property type="molecule type" value="Genomic_DNA"/>
</dbReference>
<organism evidence="1 2">
    <name type="scientific">Cichorium intybus</name>
    <name type="common">Chicory</name>
    <dbReference type="NCBI Taxonomy" id="13427"/>
    <lineage>
        <taxon>Eukaryota</taxon>
        <taxon>Viridiplantae</taxon>
        <taxon>Streptophyta</taxon>
        <taxon>Embryophyta</taxon>
        <taxon>Tracheophyta</taxon>
        <taxon>Spermatophyta</taxon>
        <taxon>Magnoliopsida</taxon>
        <taxon>eudicotyledons</taxon>
        <taxon>Gunneridae</taxon>
        <taxon>Pentapetalae</taxon>
        <taxon>asterids</taxon>
        <taxon>campanulids</taxon>
        <taxon>Asterales</taxon>
        <taxon>Asteraceae</taxon>
        <taxon>Cichorioideae</taxon>
        <taxon>Cichorieae</taxon>
        <taxon>Cichoriinae</taxon>
        <taxon>Cichorium</taxon>
    </lineage>
</organism>
<dbReference type="Proteomes" id="UP001055811">
    <property type="component" value="Linkage Group LG09"/>
</dbReference>
<reference evidence="1 2" key="2">
    <citation type="journal article" date="2022" name="Mol. Ecol. Resour.">
        <title>The genomes of chicory, endive, great burdock and yacon provide insights into Asteraceae paleo-polyploidization history and plant inulin production.</title>
        <authorList>
            <person name="Fan W."/>
            <person name="Wang S."/>
            <person name="Wang H."/>
            <person name="Wang A."/>
            <person name="Jiang F."/>
            <person name="Liu H."/>
            <person name="Zhao H."/>
            <person name="Xu D."/>
            <person name="Zhang Y."/>
        </authorList>
    </citation>
    <scope>NUCLEOTIDE SEQUENCE [LARGE SCALE GENOMIC DNA]</scope>
    <source>
        <strain evidence="2">cv. Punajuju</strain>
        <tissue evidence="1">Leaves</tissue>
    </source>
</reference>
<keyword evidence="2" id="KW-1185">Reference proteome</keyword>
<comment type="caution">
    <text evidence="1">The sequence shown here is derived from an EMBL/GenBank/DDBJ whole genome shotgun (WGS) entry which is preliminary data.</text>
</comment>
<sequence length="119" mass="13775">MRSPTLPLEADKLEKESKPICLYVFCFNLNEGLRKVLCRFFVLGCSSIFFICIVKIRTRWHHKDSDKIMLARQTGLTRSRIPGWELRKLRRQAKAVLENRSLFESEGRCGVQIEAAGFA</sequence>
<gene>
    <name evidence="1" type="ORF">L2E82_46723</name>
</gene>